<dbReference type="GO" id="GO:0006302">
    <property type="term" value="P:double-strand break repair"/>
    <property type="evidence" value="ECO:0007669"/>
    <property type="project" value="InterPro"/>
</dbReference>
<name>X0TI25_9ZZZZ</name>
<evidence type="ECO:0000259" key="1">
    <source>
        <dbReference type="Pfam" id="PF13476"/>
    </source>
</evidence>
<accession>X0TI25</accession>
<feature type="non-terminal residue" evidence="2">
    <location>
        <position position="1"/>
    </location>
</feature>
<comment type="caution">
    <text evidence="2">The sequence shown here is derived from an EMBL/GenBank/DDBJ whole genome shotgun (WGS) entry which is preliminary data.</text>
</comment>
<feature type="domain" description="Rad50/SbcC-type AAA" evidence="1">
    <location>
        <begin position="99"/>
        <end position="203"/>
    </location>
</feature>
<dbReference type="Gene3D" id="3.40.50.300">
    <property type="entry name" value="P-loop containing nucleotide triphosphate hydrolases"/>
    <property type="match status" value="1"/>
</dbReference>
<protein>
    <recommendedName>
        <fullName evidence="1">Rad50/SbcC-type AAA domain-containing protein</fullName>
    </recommendedName>
</protein>
<organism evidence="2">
    <name type="scientific">marine sediment metagenome</name>
    <dbReference type="NCBI Taxonomy" id="412755"/>
    <lineage>
        <taxon>unclassified sequences</taxon>
        <taxon>metagenomes</taxon>
        <taxon>ecological metagenomes</taxon>
    </lineage>
</organism>
<reference evidence="2" key="1">
    <citation type="journal article" date="2014" name="Front. Microbiol.">
        <title>High frequency of phylogenetically diverse reductive dehalogenase-homologous genes in deep subseafloor sedimentary metagenomes.</title>
        <authorList>
            <person name="Kawai M."/>
            <person name="Futagami T."/>
            <person name="Toyoda A."/>
            <person name="Takaki Y."/>
            <person name="Nishi S."/>
            <person name="Hori S."/>
            <person name="Arai W."/>
            <person name="Tsubouchi T."/>
            <person name="Morono Y."/>
            <person name="Uchiyama I."/>
            <person name="Ito T."/>
            <person name="Fujiyama A."/>
            <person name="Inagaki F."/>
            <person name="Takami H."/>
        </authorList>
    </citation>
    <scope>NUCLEOTIDE SEQUENCE</scope>
    <source>
        <strain evidence="2">Expedition CK06-06</strain>
    </source>
</reference>
<sequence length="255" mass="29217">YFLGQGADSEEKIKAKFGRLKPCVHGSDAHTLDRVCYPCTKYGIHDCVNDSDNCEIRYTWIKADPTFEGLKQIIYEPEERVHIGMLPPKGKNDAKVIDRVEIKNSNNWFESAPILFNDNLVSIIGEKGAGKTALADFISLACGDFDTEEDPVSFIFKALKSSKQIQETIENCAITIYWRDGSTDQITITKDFKDYKELKKVRYLCQSFIERKCRPEQTGELQNEIEKIIFQYIPAQDRMGQTTFNDLRKNKTQST</sequence>
<gene>
    <name evidence="2" type="ORF">S01H1_21227</name>
</gene>
<dbReference type="InterPro" id="IPR038729">
    <property type="entry name" value="Rad50/SbcC_AAA"/>
</dbReference>
<feature type="non-terminal residue" evidence="2">
    <location>
        <position position="255"/>
    </location>
</feature>
<dbReference type="AlphaFoldDB" id="X0TI25"/>
<dbReference type="Pfam" id="PF13476">
    <property type="entry name" value="AAA_23"/>
    <property type="match status" value="1"/>
</dbReference>
<evidence type="ECO:0000313" key="2">
    <source>
        <dbReference type="EMBL" id="GAF93183.1"/>
    </source>
</evidence>
<dbReference type="SUPFAM" id="SSF52540">
    <property type="entry name" value="P-loop containing nucleoside triphosphate hydrolases"/>
    <property type="match status" value="1"/>
</dbReference>
<proteinExistence type="predicted"/>
<dbReference type="GO" id="GO:0016887">
    <property type="term" value="F:ATP hydrolysis activity"/>
    <property type="evidence" value="ECO:0007669"/>
    <property type="project" value="InterPro"/>
</dbReference>
<dbReference type="EMBL" id="BARS01011737">
    <property type="protein sequence ID" value="GAF93183.1"/>
    <property type="molecule type" value="Genomic_DNA"/>
</dbReference>
<dbReference type="InterPro" id="IPR027417">
    <property type="entry name" value="P-loop_NTPase"/>
</dbReference>